<name>A0AAJ5EEA0_9ENTE</name>
<reference evidence="2 4" key="2">
    <citation type="journal article" date="2020" name="Int. J. Syst. Evol. Microbiol.">
        <title>Vagococcus xieshaowenii sp. nov., isolated from snow finch (Montifringilla taczanowskii) cloacal content.</title>
        <authorList>
            <person name="Ge Y."/>
            <person name="Yang J."/>
            <person name="Lai X.H."/>
            <person name="Zhang G."/>
            <person name="Jin D."/>
            <person name="Lu S."/>
            <person name="Wang B."/>
            <person name="Huang Y."/>
            <person name="Huang Y."/>
            <person name="Ren Z."/>
            <person name="Zhang X."/>
            <person name="Xu J."/>
        </authorList>
    </citation>
    <scope>NUCLEOTIDE SEQUENCE [LARGE SCALE GENOMIC DNA]</scope>
    <source>
        <strain evidence="4">personal::cf-49</strain>
        <strain evidence="2">Personal::cf-49</strain>
    </source>
</reference>
<reference evidence="3 5" key="1">
    <citation type="submission" date="2019-03" db="EMBL/GenBank/DDBJ databases">
        <title>Vagococcus sp. was isolated fron gut of Carduelis flavirostris.</title>
        <authorList>
            <person name="Ge Y."/>
        </authorList>
    </citation>
    <scope>NUCLEOTIDE SEQUENCE [LARGE SCALE GENOMIC DNA]</scope>
    <source>
        <strain evidence="3 5">CF-210</strain>
    </source>
</reference>
<dbReference type="InterPro" id="IPR005135">
    <property type="entry name" value="Endo/exonuclease/phosphatase"/>
</dbReference>
<feature type="domain" description="Endonuclease/exonuclease/phosphatase" evidence="1">
    <location>
        <begin position="21"/>
        <end position="266"/>
    </location>
</feature>
<evidence type="ECO:0000259" key="1">
    <source>
        <dbReference type="Pfam" id="PF03372"/>
    </source>
</evidence>
<dbReference type="Gene3D" id="3.60.10.10">
    <property type="entry name" value="Endonuclease/exonuclease/phosphatase"/>
    <property type="match status" value="1"/>
</dbReference>
<evidence type="ECO:0000313" key="3">
    <source>
        <dbReference type="EMBL" id="TFZ40154.1"/>
    </source>
</evidence>
<dbReference type="InterPro" id="IPR036691">
    <property type="entry name" value="Endo/exonu/phosph_ase_sf"/>
</dbReference>
<dbReference type="CDD" id="cd09079">
    <property type="entry name" value="RgfB-like"/>
    <property type="match status" value="1"/>
</dbReference>
<evidence type="ECO:0000313" key="5">
    <source>
        <dbReference type="Proteomes" id="UP000297725"/>
    </source>
</evidence>
<dbReference type="GO" id="GO:0016787">
    <property type="term" value="F:hydrolase activity"/>
    <property type="evidence" value="ECO:0007669"/>
    <property type="project" value="UniProtKB-KW"/>
</dbReference>
<evidence type="ECO:0000313" key="2">
    <source>
        <dbReference type="EMBL" id="QCA28111.1"/>
    </source>
</evidence>
<dbReference type="SUPFAM" id="SSF56219">
    <property type="entry name" value="DNase I-like"/>
    <property type="match status" value="1"/>
</dbReference>
<accession>A0AAJ5EEA0</accession>
<gene>
    <name evidence="3" type="ORF">E4031_08170</name>
    <name evidence="2" type="ORF">E4Z98_01845</name>
</gene>
<protein>
    <submittedName>
        <fullName evidence="3">Hydrolase</fullName>
    </submittedName>
</protein>
<keyword evidence="3" id="KW-0378">Hydrolase</keyword>
<proteinExistence type="predicted"/>
<dbReference type="AlphaFoldDB" id="A0AAJ5EEA0"/>
<dbReference type="RefSeq" id="WP_135254967.1">
    <property type="nucleotide sequence ID" value="NZ_CP038865.1"/>
</dbReference>
<dbReference type="EMBL" id="CP038865">
    <property type="protein sequence ID" value="QCA28111.1"/>
    <property type="molecule type" value="Genomic_DNA"/>
</dbReference>
<evidence type="ECO:0000313" key="4">
    <source>
        <dbReference type="Proteomes" id="UP000296883"/>
    </source>
</evidence>
<dbReference type="EMBL" id="SRHU01000027">
    <property type="protein sequence ID" value="TFZ40154.1"/>
    <property type="molecule type" value="Genomic_DNA"/>
</dbReference>
<organism evidence="3 5">
    <name type="scientific">Vagococcus xieshaowenii</name>
    <dbReference type="NCBI Taxonomy" id="2562451"/>
    <lineage>
        <taxon>Bacteria</taxon>
        <taxon>Bacillati</taxon>
        <taxon>Bacillota</taxon>
        <taxon>Bacilli</taxon>
        <taxon>Lactobacillales</taxon>
        <taxon>Enterococcaceae</taxon>
        <taxon>Vagococcus</taxon>
    </lineage>
</organism>
<keyword evidence="4" id="KW-1185">Reference proteome</keyword>
<dbReference type="Proteomes" id="UP000296883">
    <property type="component" value="Chromosome"/>
</dbReference>
<dbReference type="Proteomes" id="UP000297725">
    <property type="component" value="Unassembled WGS sequence"/>
</dbReference>
<sequence length="276" mass="31973">MTYKLLTLNLHSWMEEQPLLKLDILAQEIIKQDYSMIALQEINQLITSPTTTTDDFFCATPQQHAIKQDNFALLLINRLKELGSHYYWGWAYNHIGYDKYEEGVALLSKTPLVTSAHTISQRQDPTDYRTRTVLIGETQLDHQSLTIVSGHYSWWINSEEGFAYEWQRLIEHLPPEQPLILAGDFNNPAHLPREGYELVMRSSLELTDAFLDAKETVGEFTVEKTIDGWEENTQQLRIDYIFGRGVFFETYRIKFNGIDTSIISDHFGIESALTFL</sequence>
<dbReference type="Pfam" id="PF03372">
    <property type="entry name" value="Exo_endo_phos"/>
    <property type="match status" value="1"/>
</dbReference>